<evidence type="ECO:0000313" key="12">
    <source>
        <dbReference type="Proteomes" id="UP001305779"/>
    </source>
</evidence>
<accession>A0ABR0EIN1</accession>
<feature type="compositionally biased region" description="Polar residues" evidence="9">
    <location>
        <begin position="22"/>
        <end position="41"/>
    </location>
</feature>
<evidence type="ECO:0000256" key="6">
    <source>
        <dbReference type="ARBA" id="ARBA00022840"/>
    </source>
</evidence>
<dbReference type="InterPro" id="IPR011009">
    <property type="entry name" value="Kinase-like_dom_sf"/>
</dbReference>
<gene>
    <name evidence="11" type="ORF">PRZ48_007162</name>
</gene>
<keyword evidence="12" id="KW-1185">Reference proteome</keyword>
<dbReference type="InterPro" id="IPR050660">
    <property type="entry name" value="NEK_Ser/Thr_kinase"/>
</dbReference>
<evidence type="ECO:0000256" key="8">
    <source>
        <dbReference type="ARBA" id="ARBA00048679"/>
    </source>
</evidence>
<reference evidence="11 12" key="1">
    <citation type="journal article" date="2023" name="G3 (Bethesda)">
        <title>A chromosome-level genome assembly of Zasmidium syzygii isolated from banana leaves.</title>
        <authorList>
            <person name="van Westerhoven A.C."/>
            <person name="Mehrabi R."/>
            <person name="Talebi R."/>
            <person name="Steentjes M.B.F."/>
            <person name="Corcolon B."/>
            <person name="Chong P.A."/>
            <person name="Kema G.H.J."/>
            <person name="Seidl M.F."/>
        </authorList>
    </citation>
    <scope>NUCLEOTIDE SEQUENCE [LARGE SCALE GENOMIC DNA]</scope>
    <source>
        <strain evidence="11 12">P124</strain>
    </source>
</reference>
<evidence type="ECO:0000256" key="3">
    <source>
        <dbReference type="ARBA" id="ARBA00022679"/>
    </source>
</evidence>
<comment type="caution">
    <text evidence="11">The sequence shown here is derived from an EMBL/GenBank/DDBJ whole genome shotgun (WGS) entry which is preliminary data.</text>
</comment>
<protein>
    <recommendedName>
        <fullName evidence="1">non-specific serine/threonine protein kinase</fullName>
        <ecNumber evidence="1">2.7.11.1</ecNumber>
    </recommendedName>
</protein>
<organism evidence="11 12">
    <name type="scientific">Zasmidium cellare</name>
    <name type="common">Wine cellar mold</name>
    <name type="synonym">Racodium cellare</name>
    <dbReference type="NCBI Taxonomy" id="395010"/>
    <lineage>
        <taxon>Eukaryota</taxon>
        <taxon>Fungi</taxon>
        <taxon>Dikarya</taxon>
        <taxon>Ascomycota</taxon>
        <taxon>Pezizomycotina</taxon>
        <taxon>Dothideomycetes</taxon>
        <taxon>Dothideomycetidae</taxon>
        <taxon>Mycosphaerellales</taxon>
        <taxon>Mycosphaerellaceae</taxon>
        <taxon>Zasmidium</taxon>
    </lineage>
</organism>
<dbReference type="InterPro" id="IPR000719">
    <property type="entry name" value="Prot_kinase_dom"/>
</dbReference>
<dbReference type="EMBL" id="JAXOVC010000005">
    <property type="protein sequence ID" value="KAK4501354.1"/>
    <property type="molecule type" value="Genomic_DNA"/>
</dbReference>
<keyword evidence="2" id="KW-0723">Serine/threonine-protein kinase</keyword>
<keyword evidence="5" id="KW-0418">Kinase</keyword>
<evidence type="ECO:0000256" key="5">
    <source>
        <dbReference type="ARBA" id="ARBA00022777"/>
    </source>
</evidence>
<dbReference type="SUPFAM" id="SSF56112">
    <property type="entry name" value="Protein kinase-like (PK-like)"/>
    <property type="match status" value="1"/>
</dbReference>
<dbReference type="SMART" id="SM00220">
    <property type="entry name" value="S_TKc"/>
    <property type="match status" value="1"/>
</dbReference>
<dbReference type="Pfam" id="PF00069">
    <property type="entry name" value="Pkinase"/>
    <property type="match status" value="1"/>
</dbReference>
<evidence type="ECO:0000256" key="1">
    <source>
        <dbReference type="ARBA" id="ARBA00012513"/>
    </source>
</evidence>
<dbReference type="Gene3D" id="1.10.510.10">
    <property type="entry name" value="Transferase(Phosphotransferase) domain 1"/>
    <property type="match status" value="1"/>
</dbReference>
<dbReference type="InterPro" id="IPR008271">
    <property type="entry name" value="Ser/Thr_kinase_AS"/>
</dbReference>
<feature type="domain" description="Protein kinase" evidence="10">
    <location>
        <begin position="135"/>
        <end position="440"/>
    </location>
</feature>
<evidence type="ECO:0000259" key="10">
    <source>
        <dbReference type="PROSITE" id="PS50011"/>
    </source>
</evidence>
<keyword evidence="4" id="KW-0547">Nucleotide-binding</keyword>
<dbReference type="Gene3D" id="3.30.200.20">
    <property type="entry name" value="Phosphorylase Kinase, domain 1"/>
    <property type="match status" value="1"/>
</dbReference>
<proteinExistence type="predicted"/>
<dbReference type="PANTHER" id="PTHR43671">
    <property type="entry name" value="SERINE/THREONINE-PROTEIN KINASE NEK"/>
    <property type="match status" value="1"/>
</dbReference>
<evidence type="ECO:0000256" key="7">
    <source>
        <dbReference type="ARBA" id="ARBA00047899"/>
    </source>
</evidence>
<evidence type="ECO:0000313" key="11">
    <source>
        <dbReference type="EMBL" id="KAK4501354.1"/>
    </source>
</evidence>
<comment type="catalytic activity">
    <reaction evidence="7">
        <text>L-threonyl-[protein] + ATP = O-phospho-L-threonyl-[protein] + ADP + H(+)</text>
        <dbReference type="Rhea" id="RHEA:46608"/>
        <dbReference type="Rhea" id="RHEA-COMP:11060"/>
        <dbReference type="Rhea" id="RHEA-COMP:11605"/>
        <dbReference type="ChEBI" id="CHEBI:15378"/>
        <dbReference type="ChEBI" id="CHEBI:30013"/>
        <dbReference type="ChEBI" id="CHEBI:30616"/>
        <dbReference type="ChEBI" id="CHEBI:61977"/>
        <dbReference type="ChEBI" id="CHEBI:456216"/>
        <dbReference type="EC" id="2.7.11.1"/>
    </reaction>
</comment>
<dbReference type="PROSITE" id="PS00108">
    <property type="entry name" value="PROTEIN_KINASE_ST"/>
    <property type="match status" value="1"/>
</dbReference>
<comment type="catalytic activity">
    <reaction evidence="8">
        <text>L-seryl-[protein] + ATP = O-phospho-L-seryl-[protein] + ADP + H(+)</text>
        <dbReference type="Rhea" id="RHEA:17989"/>
        <dbReference type="Rhea" id="RHEA-COMP:9863"/>
        <dbReference type="Rhea" id="RHEA-COMP:11604"/>
        <dbReference type="ChEBI" id="CHEBI:15378"/>
        <dbReference type="ChEBI" id="CHEBI:29999"/>
        <dbReference type="ChEBI" id="CHEBI:30616"/>
        <dbReference type="ChEBI" id="CHEBI:83421"/>
        <dbReference type="ChEBI" id="CHEBI:456216"/>
        <dbReference type="EC" id="2.7.11.1"/>
    </reaction>
</comment>
<dbReference type="Proteomes" id="UP001305779">
    <property type="component" value="Unassembled WGS sequence"/>
</dbReference>
<name>A0ABR0EIN1_ZASCE</name>
<evidence type="ECO:0000256" key="4">
    <source>
        <dbReference type="ARBA" id="ARBA00022741"/>
    </source>
</evidence>
<dbReference type="EC" id="2.7.11.1" evidence="1"/>
<feature type="compositionally biased region" description="Low complexity" evidence="9">
    <location>
        <begin position="1"/>
        <end position="20"/>
    </location>
</feature>
<dbReference type="PANTHER" id="PTHR43671:SF98">
    <property type="entry name" value="SERINE_THREONINE-PROTEIN KINASE NEK11"/>
    <property type="match status" value="1"/>
</dbReference>
<dbReference type="PROSITE" id="PS50011">
    <property type="entry name" value="PROTEIN_KINASE_DOM"/>
    <property type="match status" value="1"/>
</dbReference>
<keyword evidence="6" id="KW-0067">ATP-binding</keyword>
<evidence type="ECO:0000256" key="9">
    <source>
        <dbReference type="SAM" id="MobiDB-lite"/>
    </source>
</evidence>
<feature type="region of interest" description="Disordered" evidence="9">
    <location>
        <begin position="1"/>
        <end position="86"/>
    </location>
</feature>
<evidence type="ECO:0000256" key="2">
    <source>
        <dbReference type="ARBA" id="ARBA00022527"/>
    </source>
</evidence>
<sequence>MSSPRGSSSSSPASYDSILPISRSTSFPSVDSNSIDSSLNIEQRIEEEEPLLEPHLADDQEEQGTMFGRSTNNPSRAVSRGPAPVALPRRSSFTKMVHDVQDYFVKGPVIGKTRDVELVEQTKELTFDFKGNDQYDDVETLTEGGEGQCFVKKSKSTGSLFVVKHTNPVKLRNVAEREYPDTKTHKYPNEARILGRTLKAQRNVVQIFQILEDNVNPGRYYLWMEFCSGGDLISQVFFWWNKKRSPVPEQFLLHTIVSLFDGLAFVHHGLRSRGDGRFTEDEFHNPVIHADIKGENIFLRWTNDPLGGMPELVLGDFGIAKPAHRTDVKLNAGTLAYMAPEDVAIHQGCPMTPEHEETWLKVVNSRTTAMDIYALGQVVYQMAAKEPEPREIGLDPSDLRISREYDTPGLCEAIAKCLVVDPSKRAQASFDETLGLLPEINRFRTARNALVQRRMKLDRMEWARPAPRT</sequence>
<keyword evidence="3" id="KW-0808">Transferase</keyword>